<dbReference type="EMBL" id="BOCI01000539">
    <property type="protein sequence ID" value="GHW02205.1"/>
    <property type="molecule type" value="Genomic_DNA"/>
</dbReference>
<keyword evidence="2" id="KW-1185">Reference proteome</keyword>
<dbReference type="Pfam" id="PF22752">
    <property type="entry name" value="DUF488-N3i"/>
    <property type="match status" value="1"/>
</dbReference>
<gene>
    <name evidence="1" type="ORF">lacNasYZ03_18920</name>
</gene>
<dbReference type="PANTHER" id="PTHR36849:SF1">
    <property type="entry name" value="CYTOPLASMIC PROTEIN"/>
    <property type="match status" value="1"/>
</dbReference>
<protein>
    <recommendedName>
        <fullName evidence="3">DUF488 family protein</fullName>
    </recommendedName>
</protein>
<organism evidence="1 2">
    <name type="scientific">Lactobacillus nasalidis</name>
    <dbReference type="NCBI Taxonomy" id="2797258"/>
    <lineage>
        <taxon>Bacteria</taxon>
        <taxon>Bacillati</taxon>
        <taxon>Bacillota</taxon>
        <taxon>Bacilli</taxon>
        <taxon>Lactobacillales</taxon>
        <taxon>Lactobacillaceae</taxon>
        <taxon>Lactobacillus</taxon>
    </lineage>
</organism>
<proteinExistence type="predicted"/>
<accession>A0ABQ3WA23</accession>
<comment type="caution">
    <text evidence="1">The sequence shown here is derived from an EMBL/GenBank/DDBJ whole genome shotgun (WGS) entry which is preliminary data.</text>
</comment>
<name>A0ABQ3WA23_9LACO</name>
<dbReference type="InterPro" id="IPR052552">
    <property type="entry name" value="YeaO-like"/>
</dbReference>
<evidence type="ECO:0000313" key="2">
    <source>
        <dbReference type="Proteomes" id="UP000616547"/>
    </source>
</evidence>
<reference evidence="2" key="1">
    <citation type="submission" date="2021-01" db="EMBL/GenBank/DDBJ databases">
        <title>Draft genome sequence of Nasalis larvatus strain YZ03.</title>
        <authorList>
            <person name="Suzuki-Hashido N."/>
            <person name="Tsuchida S."/>
            <person name="Hayakawa T."/>
        </authorList>
    </citation>
    <scope>NUCLEOTIDE SEQUENCE [LARGE SCALE GENOMIC DNA]</scope>
    <source>
        <strain evidence="2">YZ03</strain>
    </source>
</reference>
<sequence>MSTIKTVRIYAKEQPAGYRILVDRLWPRGIKKEAANLDEWVKDLAPSRELRTWFKHDPARYQDFRQYYLEELADNPDWPLFVGHLRDLLAKGDVLFLYAAKDEDHNQAVVLKEAAEAAFPKLA</sequence>
<evidence type="ECO:0008006" key="3">
    <source>
        <dbReference type="Google" id="ProtNLM"/>
    </source>
</evidence>
<dbReference type="RefSeq" id="WP_201332160.1">
    <property type="nucleotide sequence ID" value="NZ_BOCG01000185.1"/>
</dbReference>
<dbReference type="Proteomes" id="UP000616547">
    <property type="component" value="Unassembled WGS sequence"/>
</dbReference>
<dbReference type="PANTHER" id="PTHR36849">
    <property type="entry name" value="CYTOPLASMIC PROTEIN-RELATED"/>
    <property type="match status" value="1"/>
</dbReference>
<evidence type="ECO:0000313" key="1">
    <source>
        <dbReference type="EMBL" id="GHW02205.1"/>
    </source>
</evidence>